<accession>A0A1J6HS67</accession>
<keyword evidence="2" id="KW-1185">Reference proteome</keyword>
<feature type="non-terminal residue" evidence="1">
    <location>
        <position position="1"/>
    </location>
</feature>
<dbReference type="PANTHER" id="PTHR33144">
    <property type="entry name" value="OS10G0409366 PROTEIN-RELATED"/>
    <property type="match status" value="1"/>
</dbReference>
<dbReference type="AlphaFoldDB" id="A0A1J6HS67"/>
<dbReference type="Proteomes" id="UP000187609">
    <property type="component" value="Unassembled WGS sequence"/>
</dbReference>
<evidence type="ECO:0000313" key="1">
    <source>
        <dbReference type="EMBL" id="OIS95765.1"/>
    </source>
</evidence>
<gene>
    <name evidence="1" type="ORF">A4A49_58673</name>
</gene>
<name>A0A1J6HS67_NICAT</name>
<evidence type="ECO:0000313" key="2">
    <source>
        <dbReference type="Proteomes" id="UP000187609"/>
    </source>
</evidence>
<protein>
    <submittedName>
        <fullName evidence="1">Uncharacterized protein</fullName>
    </submittedName>
</protein>
<dbReference type="Gramene" id="OIS95765">
    <property type="protein sequence ID" value="OIS95765"/>
    <property type="gene ID" value="A4A49_58673"/>
</dbReference>
<dbReference type="PANTHER" id="PTHR33144:SF16">
    <property type="entry name" value="OS02G0129000 PROTEIN"/>
    <property type="match status" value="1"/>
</dbReference>
<dbReference type="OMA" id="CAAYERD"/>
<comment type="caution">
    <text evidence="1">The sequence shown here is derived from an EMBL/GenBank/DDBJ whole genome shotgun (WGS) entry which is preliminary data.</text>
</comment>
<sequence length="347" mass="39902">EDLNTSHNIAIRGQSKQRLVQLEEQIQKQGMNKLPVHTSMLQSSSKKDLNTLRMSGRKQGEGEKQLDIQEQQSCKKVKTNSVLPSTSINQFLKKYGIHVGGENSPNIQPVDEVRFMSSPVVDEHEIEMDNFDAQAGVGDDEFVRDEDVNIDSAADGILEKKRVRGQATCKNIHARSFEEREEVIFDKGQAVGPTDKRMSDLTNFIGTIARNPRFITLVHTSWHAVSQDIKRRMWEYVNSKFIIPAEGEKWVMTGLRDAWRRHKRNIKMKYFNKNATDEDMLQNHPNEIPEVQFRQLIEYWKDSDVQRATKENNEEPSKSEMLIATRTKKGKEVHTDTQVAIVSHDKS</sequence>
<organism evidence="1 2">
    <name type="scientific">Nicotiana attenuata</name>
    <name type="common">Coyote tobacco</name>
    <dbReference type="NCBI Taxonomy" id="49451"/>
    <lineage>
        <taxon>Eukaryota</taxon>
        <taxon>Viridiplantae</taxon>
        <taxon>Streptophyta</taxon>
        <taxon>Embryophyta</taxon>
        <taxon>Tracheophyta</taxon>
        <taxon>Spermatophyta</taxon>
        <taxon>Magnoliopsida</taxon>
        <taxon>eudicotyledons</taxon>
        <taxon>Gunneridae</taxon>
        <taxon>Pentapetalae</taxon>
        <taxon>asterids</taxon>
        <taxon>lamiids</taxon>
        <taxon>Solanales</taxon>
        <taxon>Solanaceae</taxon>
        <taxon>Nicotianoideae</taxon>
        <taxon>Nicotianeae</taxon>
        <taxon>Nicotiana</taxon>
    </lineage>
</organism>
<dbReference type="EMBL" id="MJEQ01037194">
    <property type="protein sequence ID" value="OIS95765.1"/>
    <property type="molecule type" value="Genomic_DNA"/>
</dbReference>
<reference evidence="1" key="1">
    <citation type="submission" date="2016-11" db="EMBL/GenBank/DDBJ databases">
        <title>The genome of Nicotiana attenuata.</title>
        <authorList>
            <person name="Xu S."/>
            <person name="Brockmoeller T."/>
            <person name="Gaquerel E."/>
            <person name="Navarro A."/>
            <person name="Kuhl H."/>
            <person name="Gase K."/>
            <person name="Ling Z."/>
            <person name="Zhou W."/>
            <person name="Kreitzer C."/>
            <person name="Stanke M."/>
            <person name="Tang H."/>
            <person name="Lyons E."/>
            <person name="Pandey P."/>
            <person name="Pandey S.P."/>
            <person name="Timmermann B."/>
            <person name="Baldwin I.T."/>
        </authorList>
    </citation>
    <scope>NUCLEOTIDE SEQUENCE [LARGE SCALE GENOMIC DNA]</scope>
    <source>
        <strain evidence="1">UT</strain>
    </source>
</reference>
<proteinExistence type="predicted"/>